<evidence type="ECO:0000256" key="6">
    <source>
        <dbReference type="ARBA" id="ARBA00022807"/>
    </source>
</evidence>
<keyword evidence="6 7" id="KW-0788">Thiol protease</keyword>
<keyword evidence="11" id="KW-1185">Reference proteome</keyword>
<feature type="domain" description="UCH catalytic" evidence="9">
    <location>
        <begin position="4"/>
        <end position="233"/>
    </location>
</feature>
<evidence type="ECO:0000256" key="1">
    <source>
        <dbReference type="ARBA" id="ARBA00000707"/>
    </source>
</evidence>
<reference evidence="10 11" key="1">
    <citation type="submission" date="2017-03" db="EMBL/GenBank/DDBJ databases">
        <title>An alternative strategy for trypanosome survival in the mammalian bloodstream revealed through genome and transcriptome analysis of the ubiquitous bovine parasite Trypanosoma (Megatrypanum) theileri.</title>
        <authorList>
            <person name="Kelly S."/>
            <person name="Ivens A."/>
            <person name="Mott A."/>
            <person name="O'Neill E."/>
            <person name="Emms D."/>
            <person name="Macleod O."/>
            <person name="Voorheis P."/>
            <person name="Matthews J."/>
            <person name="Matthews K."/>
            <person name="Carrington M."/>
        </authorList>
    </citation>
    <scope>NUCLEOTIDE SEQUENCE [LARGE SCALE GENOMIC DNA]</scope>
    <source>
        <strain evidence="10">Edinburgh</strain>
    </source>
</reference>
<dbReference type="Gene3D" id="3.40.532.10">
    <property type="entry name" value="Peptidase C12, ubiquitin carboxyl-terminal hydrolase"/>
    <property type="match status" value="1"/>
</dbReference>
<dbReference type="GeneID" id="39982888"/>
<gene>
    <name evidence="10" type="ORF">TM35_000054530</name>
</gene>
<comment type="similarity">
    <text evidence="2 7 8">Belongs to the peptidase C12 family.</text>
</comment>
<sequence>MGKKWLPLESNPEVLNNYLKGLGIKEPKVAFYDVFGLDPDLLAFVPRPVFAMMLLFPVTDKIEEAEKEALLRQKDEVKEFMEKNKFFFSRQTIANACGTMAVIHALMNNIDRVGDLQEGSPLYDLRKVGMDMLPEERAKFIENYPTLDEEHRKACEEGVPENQSIDADTDLHFTCFVKINNRCVELDGRNPVPLLHDVCSDDESFLIAAAQAMKDRINLEPSSVRYNIIALANKGD</sequence>
<organism evidence="10 11">
    <name type="scientific">Trypanosoma theileri</name>
    <dbReference type="NCBI Taxonomy" id="67003"/>
    <lineage>
        <taxon>Eukaryota</taxon>
        <taxon>Discoba</taxon>
        <taxon>Euglenozoa</taxon>
        <taxon>Kinetoplastea</taxon>
        <taxon>Metakinetoplastina</taxon>
        <taxon>Trypanosomatida</taxon>
        <taxon>Trypanosomatidae</taxon>
        <taxon>Trypanosoma</taxon>
    </lineage>
</organism>
<evidence type="ECO:0000313" key="10">
    <source>
        <dbReference type="EMBL" id="ORC91857.1"/>
    </source>
</evidence>
<evidence type="ECO:0000256" key="3">
    <source>
        <dbReference type="ARBA" id="ARBA00022670"/>
    </source>
</evidence>
<dbReference type="EMBL" id="NBCO01000005">
    <property type="protein sequence ID" value="ORC91857.1"/>
    <property type="molecule type" value="Genomic_DNA"/>
</dbReference>
<dbReference type="GO" id="GO:0016579">
    <property type="term" value="P:protein deubiquitination"/>
    <property type="evidence" value="ECO:0007669"/>
    <property type="project" value="TreeGrafter"/>
</dbReference>
<dbReference type="Pfam" id="PF01088">
    <property type="entry name" value="Peptidase_C12"/>
    <property type="match status" value="1"/>
</dbReference>
<evidence type="ECO:0000256" key="4">
    <source>
        <dbReference type="ARBA" id="ARBA00022786"/>
    </source>
</evidence>
<dbReference type="PANTHER" id="PTHR10589">
    <property type="entry name" value="UBIQUITIN CARBOXYL-TERMINAL HYDROLASE"/>
    <property type="match status" value="1"/>
</dbReference>
<dbReference type="InterPro" id="IPR036959">
    <property type="entry name" value="Peptidase_C12_UCH_sf"/>
</dbReference>
<protein>
    <recommendedName>
        <fullName evidence="8">Ubiquitin carboxyl-terminal hydrolase</fullName>
        <ecNumber evidence="8">3.4.19.12</ecNumber>
    </recommendedName>
</protein>
<evidence type="ECO:0000256" key="5">
    <source>
        <dbReference type="ARBA" id="ARBA00022801"/>
    </source>
</evidence>
<dbReference type="InterPro" id="IPR001578">
    <property type="entry name" value="Peptidase_C12_UCH"/>
</dbReference>
<dbReference type="VEuPathDB" id="TriTrypDB:TM35_000054530"/>
<dbReference type="STRING" id="67003.A0A1X0P4J5"/>
<dbReference type="GO" id="GO:0004843">
    <property type="term" value="F:cysteine-type deubiquitinase activity"/>
    <property type="evidence" value="ECO:0007669"/>
    <property type="project" value="UniProtKB-UniRule"/>
</dbReference>
<dbReference type="OrthoDB" id="427186at2759"/>
<dbReference type="FunFam" id="3.40.532.10:FF:000006">
    <property type="entry name" value="Ubiquitin carboxyl-terminal hydrolase"/>
    <property type="match status" value="1"/>
</dbReference>
<feature type="site" description="Transition state stabilizer" evidence="7">
    <location>
        <position position="91"/>
    </location>
</feature>
<evidence type="ECO:0000256" key="2">
    <source>
        <dbReference type="ARBA" id="ARBA00009326"/>
    </source>
</evidence>
<name>A0A1X0P4J5_9TRYP</name>
<comment type="catalytic activity">
    <reaction evidence="1 7 8">
        <text>Thiol-dependent hydrolysis of ester, thioester, amide, peptide and isopeptide bonds formed by the C-terminal Gly of ubiquitin (a 76-residue protein attached to proteins as an intracellular targeting signal).</text>
        <dbReference type="EC" id="3.4.19.12"/>
    </reaction>
</comment>
<dbReference type="AlphaFoldDB" id="A0A1X0P4J5"/>
<dbReference type="EC" id="3.4.19.12" evidence="8"/>
<accession>A0A1X0P4J5</accession>
<dbReference type="InterPro" id="IPR038765">
    <property type="entry name" value="Papain-like_cys_pep_sf"/>
</dbReference>
<feature type="active site" description="Proton donor" evidence="7">
    <location>
        <position position="172"/>
    </location>
</feature>
<feature type="active site" description="Nucleophile" evidence="7">
    <location>
        <position position="97"/>
    </location>
</feature>
<dbReference type="GO" id="GO:0006511">
    <property type="term" value="P:ubiquitin-dependent protein catabolic process"/>
    <property type="evidence" value="ECO:0007669"/>
    <property type="project" value="UniProtKB-UniRule"/>
</dbReference>
<evidence type="ECO:0000256" key="7">
    <source>
        <dbReference type="PROSITE-ProRule" id="PRU01393"/>
    </source>
</evidence>
<proteinExistence type="inferred from homology"/>
<keyword evidence="5 7" id="KW-0378">Hydrolase</keyword>
<dbReference type="PRINTS" id="PR00707">
    <property type="entry name" value="UBCTHYDRLASE"/>
</dbReference>
<dbReference type="PANTHER" id="PTHR10589:SF17">
    <property type="entry name" value="UBIQUITIN CARBOXYL-TERMINAL HYDROLASE"/>
    <property type="match status" value="1"/>
</dbReference>
<feature type="site" description="Important for enzyme activity" evidence="7">
    <location>
        <position position="187"/>
    </location>
</feature>
<keyword evidence="3 7" id="KW-0645">Protease</keyword>
<dbReference type="PROSITE" id="PS52048">
    <property type="entry name" value="UCH_DOMAIN"/>
    <property type="match status" value="1"/>
</dbReference>
<dbReference type="Proteomes" id="UP000192257">
    <property type="component" value="Unassembled WGS sequence"/>
</dbReference>
<evidence type="ECO:0000256" key="8">
    <source>
        <dbReference type="RuleBase" id="RU361215"/>
    </source>
</evidence>
<dbReference type="GO" id="GO:0005737">
    <property type="term" value="C:cytoplasm"/>
    <property type="evidence" value="ECO:0007669"/>
    <property type="project" value="TreeGrafter"/>
</dbReference>
<keyword evidence="4 7" id="KW-0833">Ubl conjugation pathway</keyword>
<evidence type="ECO:0000259" key="9">
    <source>
        <dbReference type="PROSITE" id="PS52048"/>
    </source>
</evidence>
<comment type="caution">
    <text evidence="10">The sequence shown here is derived from an EMBL/GenBank/DDBJ whole genome shotgun (WGS) entry which is preliminary data.</text>
</comment>
<evidence type="ECO:0000313" key="11">
    <source>
        <dbReference type="Proteomes" id="UP000192257"/>
    </source>
</evidence>
<dbReference type="CDD" id="cd09616">
    <property type="entry name" value="Peptidase_C12_UCH_L1_L3"/>
    <property type="match status" value="1"/>
</dbReference>
<dbReference type="SUPFAM" id="SSF54001">
    <property type="entry name" value="Cysteine proteinases"/>
    <property type="match status" value="1"/>
</dbReference>
<dbReference type="RefSeq" id="XP_028885923.1">
    <property type="nucleotide sequence ID" value="XM_029023108.1"/>
</dbReference>